<dbReference type="RefSeq" id="WP_104514801.1">
    <property type="nucleotide sequence ID" value="NZ_MQVW01000002.1"/>
</dbReference>
<name>A0A2S6IMP7_9FLAO</name>
<evidence type="ECO:0000313" key="3">
    <source>
        <dbReference type="Proteomes" id="UP000239002"/>
    </source>
</evidence>
<keyword evidence="3" id="KW-1185">Reference proteome</keyword>
<sequence>MNKIITLLLLITTSSFVTSQNLHIYGGADYTEYLGCLDCSRFDSKSIWNAFGDYGSSFSNTSIWNDLNNYGDDNNPLSPWNTVSNKAPKIVDDAGKFQGYLTANPSLKEKSNSRFATELVNNHKAIAKDLAKWYTKLVVDYSKL</sequence>
<evidence type="ECO:0000256" key="1">
    <source>
        <dbReference type="SAM" id="SignalP"/>
    </source>
</evidence>
<dbReference type="OrthoDB" id="583214at2"/>
<dbReference type="AlphaFoldDB" id="A0A2S6IMP7"/>
<accession>A0A2S6IMP7</accession>
<feature type="chain" id="PRO_5015547481" evidence="1">
    <location>
        <begin position="20"/>
        <end position="144"/>
    </location>
</feature>
<feature type="signal peptide" evidence="1">
    <location>
        <begin position="1"/>
        <end position="19"/>
    </location>
</feature>
<organism evidence="2 3">
    <name type="scientific">Nonlabens xylanidelens</name>
    <dbReference type="NCBI Taxonomy" id="191564"/>
    <lineage>
        <taxon>Bacteria</taxon>
        <taxon>Pseudomonadati</taxon>
        <taxon>Bacteroidota</taxon>
        <taxon>Flavobacteriia</taxon>
        <taxon>Flavobacteriales</taxon>
        <taxon>Flavobacteriaceae</taxon>
        <taxon>Nonlabens</taxon>
    </lineage>
</organism>
<dbReference type="EMBL" id="PTJE01000002">
    <property type="protein sequence ID" value="PPK95488.1"/>
    <property type="molecule type" value="Genomic_DNA"/>
</dbReference>
<proteinExistence type="predicted"/>
<gene>
    <name evidence="2" type="ORF">LY01_01076</name>
</gene>
<evidence type="ECO:0000313" key="2">
    <source>
        <dbReference type="EMBL" id="PPK95488.1"/>
    </source>
</evidence>
<comment type="caution">
    <text evidence="2">The sequence shown here is derived from an EMBL/GenBank/DDBJ whole genome shotgun (WGS) entry which is preliminary data.</text>
</comment>
<dbReference type="Proteomes" id="UP000239002">
    <property type="component" value="Unassembled WGS sequence"/>
</dbReference>
<protein>
    <submittedName>
        <fullName evidence="2">Uncharacterized protein</fullName>
    </submittedName>
</protein>
<reference evidence="2 3" key="1">
    <citation type="submission" date="2018-02" db="EMBL/GenBank/DDBJ databases">
        <title>Genomic Encyclopedia of Archaeal and Bacterial Type Strains, Phase II (KMG-II): from individual species to whole genera.</title>
        <authorList>
            <person name="Goeker M."/>
        </authorList>
    </citation>
    <scope>NUCLEOTIDE SEQUENCE [LARGE SCALE GENOMIC DNA]</scope>
    <source>
        <strain evidence="2 3">DSM 16809</strain>
    </source>
</reference>
<keyword evidence="1" id="KW-0732">Signal</keyword>